<name>A0ABS4BZ64_9FLAO</name>
<accession>A0ABS4BZ64</accession>
<dbReference type="InterPro" id="IPR003593">
    <property type="entry name" value="AAA+_ATPase"/>
</dbReference>
<evidence type="ECO:0000259" key="4">
    <source>
        <dbReference type="PROSITE" id="PS50893"/>
    </source>
</evidence>
<proteinExistence type="predicted"/>
<dbReference type="SUPFAM" id="SSF52540">
    <property type="entry name" value="P-loop containing nucleoside triphosphate hydrolases"/>
    <property type="match status" value="2"/>
</dbReference>
<dbReference type="GO" id="GO:0005524">
    <property type="term" value="F:ATP binding"/>
    <property type="evidence" value="ECO:0007669"/>
    <property type="project" value="UniProtKB-KW"/>
</dbReference>
<keyword evidence="2" id="KW-0547">Nucleotide-binding</keyword>
<dbReference type="EMBL" id="JAGJCB010000020">
    <property type="protein sequence ID" value="MBP0905322.1"/>
    <property type="molecule type" value="Genomic_DNA"/>
</dbReference>
<gene>
    <name evidence="5" type="ORF">J8H85_15930</name>
</gene>
<protein>
    <submittedName>
        <fullName evidence="5">ATP-binding cassette domain-containing protein</fullName>
    </submittedName>
</protein>
<dbReference type="InterPro" id="IPR027417">
    <property type="entry name" value="P-loop_NTPase"/>
</dbReference>
<evidence type="ECO:0000256" key="1">
    <source>
        <dbReference type="ARBA" id="ARBA00022448"/>
    </source>
</evidence>
<evidence type="ECO:0000256" key="2">
    <source>
        <dbReference type="ARBA" id="ARBA00022741"/>
    </source>
</evidence>
<dbReference type="PANTHER" id="PTHR43553:SF3">
    <property type="entry name" value="ABC TRANSPORTER ATP-BINDING PROTEIN MODF"/>
    <property type="match status" value="1"/>
</dbReference>
<dbReference type="PROSITE" id="PS50893">
    <property type="entry name" value="ABC_TRANSPORTER_2"/>
    <property type="match status" value="1"/>
</dbReference>
<dbReference type="InterPro" id="IPR050095">
    <property type="entry name" value="ECF_ABC_transporter_ATP-bd"/>
</dbReference>
<dbReference type="Gene3D" id="3.40.50.300">
    <property type="entry name" value="P-loop containing nucleotide triphosphate hydrolases"/>
    <property type="match status" value="2"/>
</dbReference>
<feature type="domain" description="ABC transporter" evidence="4">
    <location>
        <begin position="182"/>
        <end position="406"/>
    </location>
</feature>
<dbReference type="InterPro" id="IPR003439">
    <property type="entry name" value="ABC_transporter-like_ATP-bd"/>
</dbReference>
<dbReference type="Pfam" id="PF00005">
    <property type="entry name" value="ABC_tran"/>
    <property type="match status" value="1"/>
</dbReference>
<comment type="caution">
    <text evidence="5">The sequence shown here is derived from an EMBL/GenBank/DDBJ whole genome shotgun (WGS) entry which is preliminary data.</text>
</comment>
<evidence type="ECO:0000313" key="6">
    <source>
        <dbReference type="Proteomes" id="UP000670776"/>
    </source>
</evidence>
<keyword evidence="3 5" id="KW-0067">ATP-binding</keyword>
<keyword evidence="6" id="KW-1185">Reference proteome</keyword>
<keyword evidence="1" id="KW-0813">Transport</keyword>
<reference evidence="5 6" key="1">
    <citation type="submission" date="2021-04" db="EMBL/GenBank/DDBJ databases">
        <title>Mariniflexile gromovii gen. nov., sp. nov., a gliding bacterium isolated from the sea urchin Strongylocentrotus intermedius.</title>
        <authorList>
            <person name="Ko S."/>
            <person name="Le V."/>
            <person name="Ahn C.-Y."/>
            <person name="Oh H.-M."/>
        </authorList>
    </citation>
    <scope>NUCLEOTIDE SEQUENCE [LARGE SCALE GENOMIC DNA]</scope>
    <source>
        <strain evidence="5 6">KCTC 12570</strain>
    </source>
</reference>
<dbReference type="SMART" id="SM00382">
    <property type="entry name" value="AAA"/>
    <property type="match status" value="1"/>
</dbReference>
<sequence length="406" mass="46327">MKNHIAIYISNNDDKLQLIEQIISGAIFKELKDLKHGLFSEISLNKFIDEEIIHGHFDVRTETKNSLLHSSEGERKKALLNHIILQKPDYIIADNVFGNLDVAKQADIEKTFSDLSNETQIIQITNRKDDILQFITKTYKLQDKTLVEFNLKETSQTNQNMRFVEALPQPYRPISEKINPLVKFNKVSVSYQERPIITDISWEIKRGEFWQLIGANGSGKSTMLSMIYGDNPKAYGQDIILFGVKKGSGESVWDIKKKIGYFSSEMLRGFKRLDSIGNMIVSGFFDTVGLYKTPTNEQIKITEQWLHVLQMYAIRKQSFLDLSKGHQRLVLIARAMVKHPPLLILDEPTNGLDDSDAKLFSELINKIAKETDTAILYVSHRKEVGLNPDFIYELTLSEKGSVGGKI</sequence>
<dbReference type="PANTHER" id="PTHR43553">
    <property type="entry name" value="HEAVY METAL TRANSPORTER"/>
    <property type="match status" value="1"/>
</dbReference>
<dbReference type="Proteomes" id="UP000670776">
    <property type="component" value="Unassembled WGS sequence"/>
</dbReference>
<dbReference type="RefSeq" id="WP_209656258.1">
    <property type="nucleotide sequence ID" value="NZ_JAGJCB010000020.1"/>
</dbReference>
<evidence type="ECO:0000256" key="3">
    <source>
        <dbReference type="ARBA" id="ARBA00022840"/>
    </source>
</evidence>
<organism evidence="5 6">
    <name type="scientific">Mariniflexile gromovii</name>
    <dbReference type="NCBI Taxonomy" id="362523"/>
    <lineage>
        <taxon>Bacteria</taxon>
        <taxon>Pseudomonadati</taxon>
        <taxon>Bacteroidota</taxon>
        <taxon>Flavobacteriia</taxon>
        <taxon>Flavobacteriales</taxon>
        <taxon>Flavobacteriaceae</taxon>
        <taxon>Mariniflexile</taxon>
    </lineage>
</organism>
<evidence type="ECO:0000313" key="5">
    <source>
        <dbReference type="EMBL" id="MBP0905322.1"/>
    </source>
</evidence>
<dbReference type="CDD" id="cd00267">
    <property type="entry name" value="ABC_ATPase"/>
    <property type="match status" value="1"/>
</dbReference>